<sequence length="414" mass="44293">MTGAANPRESDDFRQALDSCVSCGSCQSVCPVYKVSRQEELVARGKLMLLKGYEKGFLKADSQLLEIISRCLLCGRCTDNCTNKVRAMEALREARARLARETGLPFVKRLMIEQVIPKSERLDKLVRLGYLGHPLFKGLLSAQSGLNLSLPGTEGLEKLPRAAGHSYLSLAPRVVQGPKGAPKVAFFVGCMANYLRPELAEKAVALLSRRFTVFIPPDQGCCGLPAVSAGLTLSARELVAGNLEALNRGEPDLIITTCGSCAFALAREIPRLAPETDRKSASLLSAKVREISQVLAEEPGLVQGLARPKGPVAVHDPCHLKLGLSVSEEPREMLKAAGAELVPMQGQDECCGGGGLLPANEPDLAGRIFAPRKEAFAKSGASVLATSCSGCFAQWRRGLDQGTPVVHPLELLTL</sequence>
<dbReference type="FunCoup" id="A0A0D2JBV1">
    <property type="interactions" value="121"/>
</dbReference>
<dbReference type="Pfam" id="PF13183">
    <property type="entry name" value="Fer4_8"/>
    <property type="match status" value="1"/>
</dbReference>
<keyword evidence="6" id="KW-0813">Transport</keyword>
<dbReference type="InterPro" id="IPR009051">
    <property type="entry name" value="Helical_ferredxn"/>
</dbReference>
<dbReference type="PANTHER" id="PTHR32479">
    <property type="entry name" value="GLYCOLATE OXIDASE IRON-SULFUR SUBUNIT"/>
    <property type="match status" value="1"/>
</dbReference>
<dbReference type="GO" id="GO:0046872">
    <property type="term" value="F:metal ion binding"/>
    <property type="evidence" value="ECO:0007669"/>
    <property type="project" value="UniProtKB-UniRule"/>
</dbReference>
<keyword evidence="4 6" id="KW-0408">Iron</keyword>
<evidence type="ECO:0000256" key="3">
    <source>
        <dbReference type="ARBA" id="ARBA00022737"/>
    </source>
</evidence>
<dbReference type="GO" id="GO:0051539">
    <property type="term" value="F:4 iron, 4 sulfur cluster binding"/>
    <property type="evidence" value="ECO:0007669"/>
    <property type="project" value="UniProtKB-UniRule"/>
</dbReference>
<accession>A0A0D2JBV1</accession>
<dbReference type="PIRSF" id="PIRSF000139">
    <property type="entry name" value="Glc_ox_4Fe-4S"/>
    <property type="match status" value="1"/>
</dbReference>
<evidence type="ECO:0000313" key="8">
    <source>
        <dbReference type="EMBL" id="KIX13261.1"/>
    </source>
</evidence>
<proteinExistence type="predicted"/>
<dbReference type="Pfam" id="PF02754">
    <property type="entry name" value="CCG"/>
    <property type="match status" value="2"/>
</dbReference>
<protein>
    <recommendedName>
        <fullName evidence="6">Glycolate oxidase iron-sulfur subunit</fullName>
        <ecNumber evidence="6">1.1.99.14</ecNumber>
    </recommendedName>
</protein>
<keyword evidence="1 6" id="KW-0004">4Fe-4S</keyword>
<evidence type="ECO:0000313" key="9">
    <source>
        <dbReference type="Proteomes" id="UP000032233"/>
    </source>
</evidence>
<dbReference type="PANTHER" id="PTHR32479:SF20">
    <property type="entry name" value="GLYCOLATE OXIDASE IRON-SULFUR SUBUNIT"/>
    <property type="match status" value="1"/>
</dbReference>
<evidence type="ECO:0000256" key="5">
    <source>
        <dbReference type="ARBA" id="ARBA00023014"/>
    </source>
</evidence>
<dbReference type="InterPro" id="IPR017900">
    <property type="entry name" value="4Fe4S_Fe_S_CS"/>
</dbReference>
<dbReference type="SUPFAM" id="SSF46548">
    <property type="entry name" value="alpha-helical ferredoxin"/>
    <property type="match status" value="1"/>
</dbReference>
<dbReference type="STRING" id="1429043.X474_14775"/>
<keyword evidence="3" id="KW-0677">Repeat</keyword>
<dbReference type="OrthoDB" id="5289041at2"/>
<dbReference type="InterPro" id="IPR004017">
    <property type="entry name" value="Cys_rich_dom"/>
</dbReference>
<evidence type="ECO:0000256" key="6">
    <source>
        <dbReference type="PIRNR" id="PIRNR000139"/>
    </source>
</evidence>
<dbReference type="GO" id="GO:0019154">
    <property type="term" value="F:glycolate dehydrogenase activity"/>
    <property type="evidence" value="ECO:0007669"/>
    <property type="project" value="UniProtKB-EC"/>
</dbReference>
<comment type="catalytic activity">
    <reaction evidence="6">
        <text>glycolate + A = glyoxylate + AH2</text>
        <dbReference type="Rhea" id="RHEA:21264"/>
        <dbReference type="ChEBI" id="CHEBI:13193"/>
        <dbReference type="ChEBI" id="CHEBI:17499"/>
        <dbReference type="ChEBI" id="CHEBI:29805"/>
        <dbReference type="ChEBI" id="CHEBI:36655"/>
        <dbReference type="EC" id="1.1.99.14"/>
    </reaction>
</comment>
<comment type="cofactor">
    <cofactor evidence="6">
        <name>[4Fe-4S] cluster</name>
        <dbReference type="ChEBI" id="CHEBI:49883"/>
    </cofactor>
    <text evidence="6">Binds 2 [4Fe-4S] clusters.</text>
</comment>
<keyword evidence="5 6" id="KW-0411">Iron-sulfur</keyword>
<evidence type="ECO:0000256" key="2">
    <source>
        <dbReference type="ARBA" id="ARBA00022723"/>
    </source>
</evidence>
<name>A0A0D2JBV1_9BACT</name>
<evidence type="ECO:0000256" key="1">
    <source>
        <dbReference type="ARBA" id="ARBA00022485"/>
    </source>
</evidence>
<keyword evidence="9" id="KW-1185">Reference proteome</keyword>
<comment type="function">
    <text evidence="6">Component of a complex that catalyzes the oxidation of glycolate to glyoxylate.</text>
</comment>
<comment type="caution">
    <text evidence="8">The sequence shown here is derived from an EMBL/GenBank/DDBJ whole genome shotgun (WGS) entry which is preliminary data.</text>
</comment>
<dbReference type="Gene3D" id="1.10.1060.10">
    <property type="entry name" value="Alpha-helical ferredoxin"/>
    <property type="match status" value="1"/>
</dbReference>
<dbReference type="Proteomes" id="UP000032233">
    <property type="component" value="Unassembled WGS sequence"/>
</dbReference>
<dbReference type="AlphaFoldDB" id="A0A0D2JBV1"/>
<evidence type="ECO:0000259" key="7">
    <source>
        <dbReference type="PROSITE" id="PS51379"/>
    </source>
</evidence>
<dbReference type="EC" id="1.1.99.14" evidence="6"/>
<evidence type="ECO:0000256" key="4">
    <source>
        <dbReference type="ARBA" id="ARBA00023004"/>
    </source>
</evidence>
<keyword evidence="2 6" id="KW-0479">Metal-binding</keyword>
<organism evidence="8 9">
    <name type="scientific">Dethiosulfatarculus sandiegensis</name>
    <dbReference type="NCBI Taxonomy" id="1429043"/>
    <lineage>
        <taxon>Bacteria</taxon>
        <taxon>Pseudomonadati</taxon>
        <taxon>Thermodesulfobacteriota</taxon>
        <taxon>Desulfarculia</taxon>
        <taxon>Desulfarculales</taxon>
        <taxon>Desulfarculaceae</taxon>
        <taxon>Dethiosulfatarculus</taxon>
    </lineage>
</organism>
<dbReference type="RefSeq" id="WP_044349565.1">
    <property type="nucleotide sequence ID" value="NZ_AZAC01000017.1"/>
</dbReference>
<dbReference type="PROSITE" id="PS51379">
    <property type="entry name" value="4FE4S_FER_2"/>
    <property type="match status" value="1"/>
</dbReference>
<comment type="catalytic activity">
    <reaction evidence="6">
        <text>(R)-lactate + A = pyruvate + AH2</text>
        <dbReference type="Rhea" id="RHEA:15089"/>
        <dbReference type="ChEBI" id="CHEBI:13193"/>
        <dbReference type="ChEBI" id="CHEBI:15361"/>
        <dbReference type="ChEBI" id="CHEBI:16004"/>
        <dbReference type="ChEBI" id="CHEBI:17499"/>
    </reaction>
</comment>
<reference evidence="8 9" key="1">
    <citation type="submission" date="2013-11" db="EMBL/GenBank/DDBJ databases">
        <title>Metagenomic analysis of a methanogenic consortium involved in long chain n-alkane degradation.</title>
        <authorList>
            <person name="Davidova I.A."/>
            <person name="Callaghan A.V."/>
            <person name="Wawrik B."/>
            <person name="Pruitt S."/>
            <person name="Marks C."/>
            <person name="Duncan K.E."/>
            <person name="Suflita J.M."/>
        </authorList>
    </citation>
    <scope>NUCLEOTIDE SEQUENCE [LARGE SCALE GENOMIC DNA]</scope>
    <source>
        <strain evidence="8 9">SPR</strain>
    </source>
</reference>
<feature type="domain" description="4Fe-4S ferredoxin-type" evidence="7">
    <location>
        <begin position="11"/>
        <end position="40"/>
    </location>
</feature>
<dbReference type="EMBL" id="AZAC01000017">
    <property type="protein sequence ID" value="KIX13261.1"/>
    <property type="molecule type" value="Genomic_DNA"/>
</dbReference>
<dbReference type="InterPro" id="IPR012257">
    <property type="entry name" value="Glc_ox_4Fe-4S"/>
</dbReference>
<dbReference type="PROSITE" id="PS00198">
    <property type="entry name" value="4FE4S_FER_1"/>
    <property type="match status" value="1"/>
</dbReference>
<keyword evidence="6" id="KW-0249">Electron transport</keyword>
<dbReference type="InterPro" id="IPR017896">
    <property type="entry name" value="4Fe4S_Fe-S-bd"/>
</dbReference>
<gene>
    <name evidence="8" type="ORF">X474_14775</name>
</gene>
<dbReference type="InParanoid" id="A0A0D2JBV1"/>